<feature type="region of interest" description="Disordered" evidence="6">
    <location>
        <begin position="1"/>
        <end position="21"/>
    </location>
</feature>
<feature type="region of interest" description="Disordered" evidence="6">
    <location>
        <begin position="234"/>
        <end position="268"/>
    </location>
</feature>
<dbReference type="GO" id="GO:0006508">
    <property type="term" value="P:proteolysis"/>
    <property type="evidence" value="ECO:0007669"/>
    <property type="project" value="UniProtKB-KW"/>
</dbReference>
<evidence type="ECO:0000256" key="5">
    <source>
        <dbReference type="PROSITE-ProRule" id="PRU00047"/>
    </source>
</evidence>
<name>A0A2N9I9A6_FAGSY</name>
<dbReference type="GO" id="GO:0003676">
    <property type="term" value="F:nucleic acid binding"/>
    <property type="evidence" value="ECO:0007669"/>
    <property type="project" value="InterPro"/>
</dbReference>
<feature type="domain" description="Integrase catalytic" evidence="8">
    <location>
        <begin position="533"/>
        <end position="699"/>
    </location>
</feature>
<dbReference type="EMBL" id="OIVN01005446">
    <property type="protein sequence ID" value="SPD22536.1"/>
    <property type="molecule type" value="Genomic_DNA"/>
</dbReference>
<dbReference type="Pfam" id="PF22936">
    <property type="entry name" value="Pol_BBD"/>
    <property type="match status" value="1"/>
</dbReference>
<keyword evidence="1" id="KW-0645">Protease</keyword>
<keyword evidence="4" id="KW-0378">Hydrolase</keyword>
<dbReference type="CDD" id="cd09272">
    <property type="entry name" value="RNase_HI_RT_Ty1"/>
    <property type="match status" value="1"/>
</dbReference>
<dbReference type="InterPro" id="IPR054722">
    <property type="entry name" value="PolX-like_BBD"/>
</dbReference>
<keyword evidence="5" id="KW-0863">Zinc-finger</keyword>
<evidence type="ECO:0000256" key="1">
    <source>
        <dbReference type="ARBA" id="ARBA00022670"/>
    </source>
</evidence>
<dbReference type="InterPro" id="IPR025724">
    <property type="entry name" value="GAG-pre-integrase_dom"/>
</dbReference>
<dbReference type="Pfam" id="PF07727">
    <property type="entry name" value="RVT_2"/>
    <property type="match status" value="2"/>
</dbReference>
<evidence type="ECO:0000256" key="3">
    <source>
        <dbReference type="ARBA" id="ARBA00022750"/>
    </source>
</evidence>
<dbReference type="PROSITE" id="PS50158">
    <property type="entry name" value="ZF_CCHC"/>
    <property type="match status" value="1"/>
</dbReference>
<keyword evidence="3" id="KW-0064">Aspartyl protease</keyword>
<dbReference type="PANTHER" id="PTHR42648">
    <property type="entry name" value="TRANSPOSASE, PUTATIVE-RELATED"/>
    <property type="match status" value="1"/>
</dbReference>
<evidence type="ECO:0000259" key="7">
    <source>
        <dbReference type="PROSITE" id="PS50158"/>
    </source>
</evidence>
<dbReference type="InterPro" id="IPR013103">
    <property type="entry name" value="RVT_2"/>
</dbReference>
<dbReference type="InterPro" id="IPR001878">
    <property type="entry name" value="Znf_CCHC"/>
</dbReference>
<dbReference type="GO" id="GO:0015074">
    <property type="term" value="P:DNA integration"/>
    <property type="evidence" value="ECO:0007669"/>
    <property type="project" value="InterPro"/>
</dbReference>
<dbReference type="InterPro" id="IPR012337">
    <property type="entry name" value="RNaseH-like_sf"/>
</dbReference>
<dbReference type="SUPFAM" id="SSF53098">
    <property type="entry name" value="Ribonuclease H-like"/>
    <property type="match status" value="1"/>
</dbReference>
<dbReference type="InterPro" id="IPR043502">
    <property type="entry name" value="DNA/RNA_pol_sf"/>
</dbReference>
<proteinExistence type="predicted"/>
<dbReference type="Pfam" id="PF13976">
    <property type="entry name" value="gag_pre-integrs"/>
    <property type="match status" value="1"/>
</dbReference>
<keyword evidence="5" id="KW-0862">Zinc</keyword>
<reference evidence="9" key="1">
    <citation type="submission" date="2018-02" db="EMBL/GenBank/DDBJ databases">
        <authorList>
            <person name="Cohen D.B."/>
            <person name="Kent A.D."/>
        </authorList>
    </citation>
    <scope>NUCLEOTIDE SEQUENCE</scope>
</reference>
<evidence type="ECO:0000256" key="2">
    <source>
        <dbReference type="ARBA" id="ARBA00022723"/>
    </source>
</evidence>
<accession>A0A2N9I9A6</accession>
<dbReference type="SUPFAM" id="SSF57756">
    <property type="entry name" value="Retrovirus zinc finger-like domains"/>
    <property type="match status" value="1"/>
</dbReference>
<sequence length="1302" mass="144925">MAETSSSTNTHTHQNTNTSSNISNITQSPILLLSNISNLISAKLDSTNYTLWKYQLLSIFESYSLLDHIDGSTHSPERYLQDESGAFTTQESVQYKQWKIRDQALKTLLNATLSPSALSLVIRQSTARGMWEVLERRYTSLSRTHVLTLKVGVEVDDEELLHVVLKGLPPEYDAFCSAMRTKDRSISCEELHVLLTSEEESKKNSKSMSSDVPHMAMAANANVSSPVTNTPLPLFSPQWNRGRGGRSQNYRGRGRGNYGSSRGGFQQFHQNMQPNSQAFPQNSSTSQNSRPTCQICGKPGHVALDCFHRINFAYQGQHLPAKLAAIASINMSNAISALASNQSYWISDTGATDHFTPDITHIPDCHAYTGNDCVTIGNGQSLPITHTGNSQLRASSHPFHLHKVLHVPSMSSSLLSVYRLCKDNDSSFHFDASKFHIKDLRSGKLLYSGLSERGLYPIRGAILPSLSSSSFAFSSTTSAQLWHTRLGHPQSRVFSHVLNKFLHVNSVSNKVPFCTHCVEGKHHQLPFTDSVSITTRPLELVHTDVWGPAPVTSCNGTRYYVSFIDDFTRFTWFFPLKYKSQVLESFKHFKSTMENILDCKIKILRSDCGGEYSNSEFQSFCSSAGILHQFSCPHTSQQNGVTERKHRHIVDMALTLISQSSLPLNLWPYAFSTAVFLINRLPSVSRQLTSPWECLFGSTPDYKSFRVFGCTCYPLLRSYSKHKLQPKSVPCVFLGYASNAKGFLCYDISAHRFYVSRHVKFDENSFPYNNLPSQPSHSSSSSSVNSNTSYIWLSHLLFFHPCTVPSILGPPPSNSSIPLVSSSIVPSVPIDSYTHSSRSLPTAPISDTQLAPHNPKVPAFVPAPLISSTNIHPMCTRAKSGITKRKPGFLATHTSIPGSLDYLNTEPPTYTIACKIPQWHEAMASEFATLQRQATWTLVPSSSSHHVIGCRWVFKLKRNIDGYVARFKARLVAKGNHQKAGLNFDETFSPVVKLATKSIYGLRQAPRAWFEKFSSHLLTVGFTASLADPSLFVYKNGSTVIYLLLYVDDIILTGSVPAAIQELICGLAQAFELKDLGPLKYFLGLQVEYTTSRLLVHQTKYATDLLDKHNMSTYKPCSTPFVPSSTSILTESSFLSDLLSYKSLVGALQYLTFTRPDLSFAVNSLCQHMHQPTTSHLVAAKRVLRYIRGTLSHGILFQPGNNLLTWASKKQPTVSRSSTEAEYRALAVGAAELAWIRMLLRDLGIYISHAPVLWCDNTSAISLASNPVFHARTKHVEIDYHFVREKVVRGDLSVQFISTTIN</sequence>
<gene>
    <name evidence="9" type="ORF">FSB_LOCUS50418</name>
</gene>
<organism evidence="9">
    <name type="scientific">Fagus sylvatica</name>
    <name type="common">Beechnut</name>
    <dbReference type="NCBI Taxonomy" id="28930"/>
    <lineage>
        <taxon>Eukaryota</taxon>
        <taxon>Viridiplantae</taxon>
        <taxon>Streptophyta</taxon>
        <taxon>Embryophyta</taxon>
        <taxon>Tracheophyta</taxon>
        <taxon>Spermatophyta</taxon>
        <taxon>Magnoliopsida</taxon>
        <taxon>eudicotyledons</taxon>
        <taxon>Gunneridae</taxon>
        <taxon>Pentapetalae</taxon>
        <taxon>rosids</taxon>
        <taxon>fabids</taxon>
        <taxon>Fagales</taxon>
        <taxon>Fagaceae</taxon>
        <taxon>Fagus</taxon>
    </lineage>
</organism>
<evidence type="ECO:0000259" key="8">
    <source>
        <dbReference type="PROSITE" id="PS50994"/>
    </source>
</evidence>
<dbReference type="GO" id="GO:0004190">
    <property type="term" value="F:aspartic-type endopeptidase activity"/>
    <property type="evidence" value="ECO:0007669"/>
    <property type="project" value="UniProtKB-KW"/>
</dbReference>
<dbReference type="PROSITE" id="PS50994">
    <property type="entry name" value="INTEGRASE"/>
    <property type="match status" value="1"/>
</dbReference>
<dbReference type="PANTHER" id="PTHR42648:SF26">
    <property type="entry name" value="INTEGRASE CATALYTIC DOMAIN-CONTAINING PROTEIN"/>
    <property type="match status" value="1"/>
</dbReference>
<dbReference type="InterPro" id="IPR039537">
    <property type="entry name" value="Retrotran_Ty1/copia-like"/>
</dbReference>
<dbReference type="InterPro" id="IPR001584">
    <property type="entry name" value="Integrase_cat-core"/>
</dbReference>
<protein>
    <recommendedName>
        <fullName evidence="10">Integrase catalytic domain-containing protein</fullName>
    </recommendedName>
</protein>
<dbReference type="GO" id="GO:0008270">
    <property type="term" value="F:zinc ion binding"/>
    <property type="evidence" value="ECO:0007669"/>
    <property type="project" value="UniProtKB-KW"/>
</dbReference>
<dbReference type="Pfam" id="PF25597">
    <property type="entry name" value="SH3_retrovirus"/>
    <property type="match status" value="1"/>
</dbReference>
<evidence type="ECO:0000256" key="6">
    <source>
        <dbReference type="SAM" id="MobiDB-lite"/>
    </source>
</evidence>
<dbReference type="Gene3D" id="3.30.420.10">
    <property type="entry name" value="Ribonuclease H-like superfamily/Ribonuclease H"/>
    <property type="match status" value="1"/>
</dbReference>
<dbReference type="InterPro" id="IPR036397">
    <property type="entry name" value="RNaseH_sf"/>
</dbReference>
<dbReference type="InterPro" id="IPR036875">
    <property type="entry name" value="Znf_CCHC_sf"/>
</dbReference>
<evidence type="ECO:0008006" key="10">
    <source>
        <dbReference type="Google" id="ProtNLM"/>
    </source>
</evidence>
<dbReference type="InterPro" id="IPR057670">
    <property type="entry name" value="SH3_retrovirus"/>
</dbReference>
<feature type="domain" description="CCHC-type" evidence="7">
    <location>
        <begin position="293"/>
        <end position="306"/>
    </location>
</feature>
<dbReference type="Pfam" id="PF00665">
    <property type="entry name" value="rve"/>
    <property type="match status" value="1"/>
</dbReference>
<keyword evidence="2" id="KW-0479">Metal-binding</keyword>
<dbReference type="SUPFAM" id="SSF56672">
    <property type="entry name" value="DNA/RNA polymerases"/>
    <property type="match status" value="1"/>
</dbReference>
<dbReference type="Pfam" id="PF14223">
    <property type="entry name" value="Retrotran_gag_2"/>
    <property type="match status" value="1"/>
</dbReference>
<evidence type="ECO:0000313" key="9">
    <source>
        <dbReference type="EMBL" id="SPD22536.1"/>
    </source>
</evidence>
<evidence type="ECO:0000256" key="4">
    <source>
        <dbReference type="ARBA" id="ARBA00022801"/>
    </source>
</evidence>